<dbReference type="InterPro" id="IPR036869">
    <property type="entry name" value="J_dom_sf"/>
</dbReference>
<evidence type="ECO:0000256" key="2">
    <source>
        <dbReference type="ARBA" id="ARBA00022598"/>
    </source>
</evidence>
<evidence type="ECO:0000256" key="5">
    <source>
        <dbReference type="ARBA" id="ARBA00022917"/>
    </source>
</evidence>
<evidence type="ECO:0000256" key="8">
    <source>
        <dbReference type="SAM" id="Coils"/>
    </source>
</evidence>
<dbReference type="AlphaFoldDB" id="A0A0D3FF10"/>
<name>A0A0D3FF10_9ORYZ</name>
<evidence type="ECO:0000256" key="9">
    <source>
        <dbReference type="SAM" id="MobiDB-lite"/>
    </source>
</evidence>
<feature type="region of interest" description="Disordered" evidence="9">
    <location>
        <begin position="120"/>
        <end position="146"/>
    </location>
</feature>
<evidence type="ECO:0000256" key="1">
    <source>
        <dbReference type="ARBA" id="ARBA00012840"/>
    </source>
</evidence>
<dbReference type="GO" id="GO:0005524">
    <property type="term" value="F:ATP binding"/>
    <property type="evidence" value="ECO:0007669"/>
    <property type="project" value="UniProtKB-KW"/>
</dbReference>
<dbReference type="eggNOG" id="KOG0431">
    <property type="taxonomic scope" value="Eukaryota"/>
</dbReference>
<dbReference type="Gene3D" id="1.10.287.110">
    <property type="entry name" value="DnaJ domain"/>
    <property type="match status" value="1"/>
</dbReference>
<dbReference type="InterPro" id="IPR015866">
    <property type="entry name" value="Ser-tRNA-synth_1_N"/>
</dbReference>
<dbReference type="EC" id="6.1.1.11" evidence="1"/>
<evidence type="ECO:0000313" key="11">
    <source>
        <dbReference type="EnsemblPlants" id="OBART03G07090.1"/>
    </source>
</evidence>
<dbReference type="HOGENOM" id="CLU_304267_0_0_1"/>
<evidence type="ECO:0000259" key="10">
    <source>
        <dbReference type="PROSITE" id="PS50862"/>
    </source>
</evidence>
<keyword evidence="6" id="KW-0030">Aminoacyl-tRNA synthetase</keyword>
<feature type="compositionally biased region" description="Basic and acidic residues" evidence="9">
    <location>
        <begin position="1"/>
        <end position="12"/>
    </location>
</feature>
<feature type="coiled-coil region" evidence="8">
    <location>
        <begin position="626"/>
        <end position="677"/>
    </location>
</feature>
<dbReference type="PaxDb" id="65489-OBART03G07090.2"/>
<dbReference type="Gene3D" id="1.10.287.40">
    <property type="entry name" value="Serine-tRNA synthetase, tRNA binding domain"/>
    <property type="match status" value="1"/>
</dbReference>
<dbReference type="FunFam" id="1.10.287.40:FF:000003">
    <property type="entry name" value="Serine--tRNA ligase cytoplasmic"/>
    <property type="match status" value="1"/>
</dbReference>
<dbReference type="PANTHER" id="PTHR11778">
    <property type="entry name" value="SERYL-TRNA SYNTHETASE"/>
    <property type="match status" value="1"/>
</dbReference>
<dbReference type="GO" id="GO:0004828">
    <property type="term" value="F:serine-tRNA ligase activity"/>
    <property type="evidence" value="ECO:0007669"/>
    <property type="project" value="UniProtKB-EC"/>
</dbReference>
<dbReference type="Gramene" id="OBART03G07090.2">
    <property type="protein sequence ID" value="OBART03G07090.2"/>
    <property type="gene ID" value="OBART03G07090"/>
</dbReference>
<dbReference type="SUPFAM" id="SSF46589">
    <property type="entry name" value="tRNA-binding arm"/>
    <property type="match status" value="1"/>
</dbReference>
<dbReference type="InterPro" id="IPR002314">
    <property type="entry name" value="aa-tRNA-synt_IIb"/>
</dbReference>
<evidence type="ECO:0000313" key="12">
    <source>
        <dbReference type="Proteomes" id="UP000026960"/>
    </source>
</evidence>
<keyword evidence="12" id="KW-1185">Reference proteome</keyword>
<dbReference type="Pfam" id="PF00587">
    <property type="entry name" value="tRNA-synt_2b"/>
    <property type="match status" value="1"/>
</dbReference>
<keyword evidence="4" id="KW-0067">ATP-binding</keyword>
<dbReference type="CDD" id="cd00770">
    <property type="entry name" value="SerRS_core"/>
    <property type="match status" value="1"/>
</dbReference>
<evidence type="ECO:0000256" key="7">
    <source>
        <dbReference type="ARBA" id="ARBA00031113"/>
    </source>
</evidence>
<dbReference type="InterPro" id="IPR006195">
    <property type="entry name" value="aa-tRNA-synth_II"/>
</dbReference>
<dbReference type="EnsemblPlants" id="OBART03G07090.1">
    <property type="protein sequence ID" value="OBART03G07090.1"/>
    <property type="gene ID" value="OBART03G07090"/>
</dbReference>
<evidence type="ECO:0000256" key="3">
    <source>
        <dbReference type="ARBA" id="ARBA00022741"/>
    </source>
</evidence>
<dbReference type="Gene3D" id="3.30.930.10">
    <property type="entry name" value="Bira Bifunctional Protein, Domain 2"/>
    <property type="match status" value="2"/>
</dbReference>
<dbReference type="EnsemblPlants" id="OBART03G07090.2">
    <property type="protein sequence ID" value="OBART03G07090.2"/>
    <property type="gene ID" value="OBART03G07090"/>
</dbReference>
<dbReference type="InterPro" id="IPR001623">
    <property type="entry name" value="DnaJ_domain"/>
</dbReference>
<dbReference type="SUPFAM" id="SSF46565">
    <property type="entry name" value="Chaperone J-domain"/>
    <property type="match status" value="1"/>
</dbReference>
<dbReference type="CDD" id="cd06257">
    <property type="entry name" value="DnaJ"/>
    <property type="match status" value="1"/>
</dbReference>
<dbReference type="eggNOG" id="KOG2509">
    <property type="taxonomic scope" value="Eukaryota"/>
</dbReference>
<protein>
    <recommendedName>
        <fullName evidence="1">serine--tRNA ligase</fullName>
        <ecNumber evidence="1">6.1.1.11</ecNumber>
    </recommendedName>
    <alternativeName>
        <fullName evidence="7">Seryl-tRNA synthetase</fullName>
    </alternativeName>
</protein>
<feature type="domain" description="Aminoacyl-transfer RNA synthetases class-II family profile" evidence="10">
    <location>
        <begin position="790"/>
        <end position="949"/>
    </location>
</feature>
<dbReference type="GO" id="GO:0005783">
    <property type="term" value="C:endoplasmic reticulum"/>
    <property type="evidence" value="ECO:0007669"/>
    <property type="project" value="UniProtKB-ARBA"/>
</dbReference>
<dbReference type="InterPro" id="IPR042103">
    <property type="entry name" value="SerRS_1_N_sf"/>
</dbReference>
<keyword evidence="5" id="KW-0648">Protein biosynthesis</keyword>
<keyword evidence="3" id="KW-0547">Nucleotide-binding</keyword>
<keyword evidence="2" id="KW-0436">Ligase</keyword>
<dbReference type="STRING" id="65489.A0A0D3FF10"/>
<dbReference type="GO" id="GO:0006434">
    <property type="term" value="P:seryl-tRNA aminoacylation"/>
    <property type="evidence" value="ECO:0007669"/>
    <property type="project" value="InterPro"/>
</dbReference>
<dbReference type="InterPro" id="IPR033729">
    <property type="entry name" value="SerRS_core"/>
</dbReference>
<reference evidence="11" key="2">
    <citation type="submission" date="2015-03" db="UniProtKB">
        <authorList>
            <consortium name="EnsemblPlants"/>
        </authorList>
    </citation>
    <scope>IDENTIFICATION</scope>
</reference>
<feature type="compositionally biased region" description="Low complexity" evidence="9">
    <location>
        <begin position="339"/>
        <end position="348"/>
    </location>
</feature>
<dbReference type="InterPro" id="IPR045864">
    <property type="entry name" value="aa-tRNA-synth_II/BPL/LPL"/>
</dbReference>
<sequence>MAAAERPSRSDVDFADVFGGPPRRSSGHDSLRRSSMDSSFGSATKGRSGAEERPVFGDRTSSDRRRQLGQEFYKDIFAGSESMSPRRVGAAGDLDVFGAQASPGSTSRLHSSFSMKFNGGLDSSVPTSPSRHTSNKNDDGISYAYSVPTSPNSSMNSFLAQGAPQQDSTKNPFSWHRYPFLSRFRSNSGDKKDTSHYVSSMDSEYEGTPVSLESSIANNKFHFSFYKWGGKGAVLVLPTTAQENAGDIVGVRSFPQVIVQGMDLIDEEDSTSTATGASKSQTDYEDYKSGKDVSLGALLKTKDGALPLAFDDYVLGDKSEESGTKHNTNNAKNNVLGASPSSKSSRSPSGEKSRGSRVKGKVKDFMKIFSPESSPKSKRDWTSSGKNGSKSGPEDKFSISNSEVDDNVRTANMNKQNVFPPVPSPISEAQDRTEIPVFTVDNEMDSKADFGRKEVTPPSFDESSDAQTKCKVDEITDLAEGPVEDLEECVVEDVSEDFILRNNEEKEQIKVLWPESGWKPVPLVDIIEGAAVKKAYQKALLCLHPDKLQQRGAAMHQKYIAEKVFDILQEAWKEFNTMLDINLFRTEKGGDPELIRKSQRNRSASVELVDEVIALDDQWRQRQFELDKIRQELNKTSKEIGKLKAKKEDASALIQSTEEIKKRLAAKETEVQEAKGTLDAKLVTIGNIVHESVPVSDDEANNLIVRTWGEKRMEGNLKNHVDLCKMLDIVALEKGVDVAGGRGYYLKDEGVLLNLALINFGLAFLRKRGFKPMQTPFFMRKETMGKCAQYAGYSTCFRKEAGSHGRDTAGIFRVHQFEKIEQFCVTSPNDNESWEMHEEMIKNSEDFYKEIGLPYQLVSIVSGALNDAAAKKYDLEAWFPASKTYRELVSCSNCTDFQARRLGIGYGQKKNDEQSKQFVHMLNSTLTATERTLCCILENFQKENGVEVPKALQPYMGGIDFLPFKLDSKQVAQLQIK</sequence>
<proteinExistence type="predicted"/>
<organism evidence="11">
    <name type="scientific">Oryza barthii</name>
    <dbReference type="NCBI Taxonomy" id="65489"/>
    <lineage>
        <taxon>Eukaryota</taxon>
        <taxon>Viridiplantae</taxon>
        <taxon>Streptophyta</taxon>
        <taxon>Embryophyta</taxon>
        <taxon>Tracheophyta</taxon>
        <taxon>Spermatophyta</taxon>
        <taxon>Magnoliopsida</taxon>
        <taxon>Liliopsida</taxon>
        <taxon>Poales</taxon>
        <taxon>Poaceae</taxon>
        <taxon>BOP clade</taxon>
        <taxon>Oryzoideae</taxon>
        <taxon>Oryzeae</taxon>
        <taxon>Oryzinae</taxon>
        <taxon>Oryza</taxon>
    </lineage>
</organism>
<dbReference type="SUPFAM" id="SSF55681">
    <property type="entry name" value="Class II aaRS and biotin synthetases"/>
    <property type="match status" value="1"/>
</dbReference>
<dbReference type="Pfam" id="PF02403">
    <property type="entry name" value="Seryl_tRNA_N"/>
    <property type="match status" value="1"/>
</dbReference>
<feature type="compositionally biased region" description="Basic and acidic residues" evidence="9">
    <location>
        <begin position="48"/>
        <end position="67"/>
    </location>
</feature>
<dbReference type="PROSITE" id="PS50862">
    <property type="entry name" value="AA_TRNA_LIGASE_II"/>
    <property type="match status" value="1"/>
</dbReference>
<reference evidence="11" key="1">
    <citation type="journal article" date="2009" name="Rice">
        <title>De Novo Next Generation Sequencing of Plant Genomes.</title>
        <authorList>
            <person name="Rounsley S."/>
            <person name="Marri P.R."/>
            <person name="Yu Y."/>
            <person name="He R."/>
            <person name="Sisneros N."/>
            <person name="Goicoechea J.L."/>
            <person name="Lee S.J."/>
            <person name="Angelova A."/>
            <person name="Kudrna D."/>
            <person name="Luo M."/>
            <person name="Affourtit J."/>
            <person name="Desany B."/>
            <person name="Knight J."/>
            <person name="Niazi F."/>
            <person name="Egholm M."/>
            <person name="Wing R.A."/>
        </authorList>
    </citation>
    <scope>NUCLEOTIDE SEQUENCE [LARGE SCALE GENOMIC DNA]</scope>
    <source>
        <strain evidence="11">IRGC 105608</strain>
    </source>
</reference>
<feature type="region of interest" description="Disordered" evidence="9">
    <location>
        <begin position="1"/>
        <end position="67"/>
    </location>
</feature>
<evidence type="ECO:0000256" key="4">
    <source>
        <dbReference type="ARBA" id="ARBA00022840"/>
    </source>
</evidence>
<evidence type="ECO:0000256" key="6">
    <source>
        <dbReference type="ARBA" id="ARBA00023146"/>
    </source>
</evidence>
<dbReference type="PRINTS" id="PR00981">
    <property type="entry name" value="TRNASYNTHSER"/>
</dbReference>
<dbReference type="InterPro" id="IPR002317">
    <property type="entry name" value="Ser-tRNA-ligase_type_1"/>
</dbReference>
<feature type="compositionally biased region" description="Basic and acidic residues" evidence="9">
    <location>
        <begin position="26"/>
        <end position="35"/>
    </location>
</feature>
<dbReference type="Gramene" id="OBART03G07090.1">
    <property type="protein sequence ID" value="OBART03G07090.1"/>
    <property type="gene ID" value="OBART03G07090"/>
</dbReference>
<keyword evidence="8" id="KW-0175">Coiled coil</keyword>
<dbReference type="Proteomes" id="UP000026960">
    <property type="component" value="Chromosome 3"/>
</dbReference>
<feature type="region of interest" description="Disordered" evidence="9">
    <location>
        <begin position="320"/>
        <end position="401"/>
    </location>
</feature>
<accession>A0A0D3FF10</accession>
<dbReference type="InterPro" id="IPR010978">
    <property type="entry name" value="tRNA-bd_arm"/>
</dbReference>